<comment type="caution">
    <text evidence="10">The sequence shown here is derived from an EMBL/GenBank/DDBJ whole genome shotgun (WGS) entry which is preliminary data.</text>
</comment>
<reference evidence="10" key="1">
    <citation type="submission" date="2021-11" db="EMBL/GenBank/DDBJ databases">
        <authorList>
            <person name="Schell T."/>
        </authorList>
    </citation>
    <scope>NUCLEOTIDE SEQUENCE</scope>
    <source>
        <strain evidence="10">M5</strain>
    </source>
</reference>
<evidence type="ECO:0000259" key="9">
    <source>
        <dbReference type="PROSITE" id="PS50865"/>
    </source>
</evidence>
<protein>
    <recommendedName>
        <fullName evidence="9">MYND-type domain-containing protein</fullName>
    </recommendedName>
</protein>
<dbReference type="GO" id="GO:0005634">
    <property type="term" value="C:nucleus"/>
    <property type="evidence" value="ECO:0007669"/>
    <property type="project" value="TreeGrafter"/>
</dbReference>
<keyword evidence="2 8" id="KW-0863">Zinc-finger</keyword>
<keyword evidence="7" id="KW-0539">Nucleus</keyword>
<dbReference type="SUPFAM" id="SSF144232">
    <property type="entry name" value="HIT/MYND zinc finger-like"/>
    <property type="match status" value="1"/>
</dbReference>
<proteinExistence type="predicted"/>
<dbReference type="PANTHER" id="PTHR10237:SF1">
    <property type="entry name" value="DEFORMED EPIDERMAL AUTOREGULATORY FACTOR 1 HOMOLOG"/>
    <property type="match status" value="1"/>
</dbReference>
<keyword evidence="4" id="KW-0805">Transcription regulation</keyword>
<dbReference type="InterPro" id="IPR027974">
    <property type="entry name" value="DUF4470"/>
</dbReference>
<evidence type="ECO:0000256" key="1">
    <source>
        <dbReference type="ARBA" id="ARBA00022723"/>
    </source>
</evidence>
<organism evidence="10 11">
    <name type="scientific">Daphnia galeata</name>
    <dbReference type="NCBI Taxonomy" id="27404"/>
    <lineage>
        <taxon>Eukaryota</taxon>
        <taxon>Metazoa</taxon>
        <taxon>Ecdysozoa</taxon>
        <taxon>Arthropoda</taxon>
        <taxon>Crustacea</taxon>
        <taxon>Branchiopoda</taxon>
        <taxon>Diplostraca</taxon>
        <taxon>Cladocera</taxon>
        <taxon>Anomopoda</taxon>
        <taxon>Daphniidae</taxon>
        <taxon>Daphnia</taxon>
    </lineage>
</organism>
<name>A0A8J2WKI5_9CRUS</name>
<evidence type="ECO:0000256" key="5">
    <source>
        <dbReference type="ARBA" id="ARBA00023125"/>
    </source>
</evidence>
<evidence type="ECO:0000256" key="6">
    <source>
        <dbReference type="ARBA" id="ARBA00023163"/>
    </source>
</evidence>
<dbReference type="PROSITE" id="PS50865">
    <property type="entry name" value="ZF_MYND_2"/>
    <property type="match status" value="1"/>
</dbReference>
<keyword evidence="5" id="KW-0238">DNA-binding</keyword>
<dbReference type="Gene3D" id="6.10.140.2220">
    <property type="match status" value="1"/>
</dbReference>
<keyword evidence="11" id="KW-1185">Reference proteome</keyword>
<dbReference type="EMBL" id="CAKKLH010000281">
    <property type="protein sequence ID" value="CAH0108133.1"/>
    <property type="molecule type" value="Genomic_DNA"/>
</dbReference>
<dbReference type="Pfam" id="PF01753">
    <property type="entry name" value="zf-MYND"/>
    <property type="match status" value="1"/>
</dbReference>
<dbReference type="AlphaFoldDB" id="A0A8J2WKI5"/>
<evidence type="ECO:0000256" key="8">
    <source>
        <dbReference type="PROSITE-ProRule" id="PRU00134"/>
    </source>
</evidence>
<evidence type="ECO:0000256" key="2">
    <source>
        <dbReference type="ARBA" id="ARBA00022771"/>
    </source>
</evidence>
<gene>
    <name evidence="10" type="ORF">DGAL_LOCUS11499</name>
</gene>
<sequence length="1164" mass="133982">MEIVRNAPIVLSVLHFHLQEPEPFICGPADYPLPSLAAHLTLQLEHSMLKMEMFISPARRRMVENTPLYFPFGGKQTRNILRDFKGSHSQQIQILFLSCQDLKNVLCTIASKTKNNGFWNMHLNHSCPLSLARNILILKVISSDCFNVENQEDLRYVWDLWYNFQWSKSTLERFRADIKELLEMFKQEEHSEICYILESYQLDELLSIWKGWLSALTNTLTQSSHSEKILKERKQFLSGTGEDFIVDNLMAGVPGIKRRVLTGSLNELVSMREAAMDIEDYPEPFKRKLTEGVKSYFETGNCNFENKLKRSALNPTLLEPGTLCWRIDGSSCPFDSYLPLHQNHSDTTSVKECIATRYCQNALKELLKSYRKFINNVRLHFRWNEDLKLCHIGIPWKFDVIDSSTLADDVGLANIILSGREILDTNSPDALLITGSSDWSKTSLTVAKYVEESLCAPLSMIPTLYGLRLADPIELGSAILQERETPPTLLKWHLVPRFENVPLGVSPSLNRCLKNLEKMCYFIEDETASFPPFDKYCLNRCLTPLTLDFVESRLAEQVGKQEGDRRMKFFKSQLPRQFSLARKALDDWANRRPVLLVTCAQRFTPILGKLFNEHKMGFKAPNLRILLIPKLQYVKYATNLREATHSPHLSEERKMMDLQDAIPMNWAAKMSDIHYIDNIFLHYKKNLLDGSFDSVYVGFVLPRDHGLNNTHSGVLIDLDTGFSQMFLGYVEQFRQMEFGESDFTVKRFSPPTSEVIPKEPYMKAVTCQESENEYTIQISIHTMDDPKGLSISTDQQLPCEAGHRITLCLAQPEGIKPLTMGFPHAFLVECIEATLRRSDRSIRLVLKKALREPWPCHFNEKSKLNVEQLSLWKEPKPDDPISRIMIHLGGTKDVKSIHSSLESAVDLKKFLNLVALEVIRNTTSAIFAHSEYGKELFTVSSIHDRHKPLFTIRVHLPIKMSPLGSPMILITALDHRHAEKLIANGRLQSIQFREDSQRIFNERRNQKPFPLWTASEDVTLLLRYMFRMNSTKMKPSLWQEENVPLGKFSPFLASFIAPLYLDNQYHESEEEIETTKDKIRSLKKDHNIPQGDPNVCARCLKSSSVKLKRCSRCKSVSYCTVECQKADWSKHKTYCVISHESNTEMEVMEKIQKAAELMMRNLRI</sequence>
<evidence type="ECO:0000256" key="4">
    <source>
        <dbReference type="ARBA" id="ARBA00023015"/>
    </source>
</evidence>
<evidence type="ECO:0000313" key="10">
    <source>
        <dbReference type="EMBL" id="CAH0108133.1"/>
    </source>
</evidence>
<accession>A0A8J2WKI5</accession>
<feature type="domain" description="MYND-type" evidence="9">
    <location>
        <begin position="1096"/>
        <end position="1135"/>
    </location>
</feature>
<dbReference type="GO" id="GO:0003677">
    <property type="term" value="F:DNA binding"/>
    <property type="evidence" value="ECO:0007669"/>
    <property type="project" value="UniProtKB-KW"/>
</dbReference>
<evidence type="ECO:0000256" key="3">
    <source>
        <dbReference type="ARBA" id="ARBA00022833"/>
    </source>
</evidence>
<keyword evidence="1" id="KW-0479">Metal-binding</keyword>
<dbReference type="GO" id="GO:0000981">
    <property type="term" value="F:DNA-binding transcription factor activity, RNA polymerase II-specific"/>
    <property type="evidence" value="ECO:0007669"/>
    <property type="project" value="TreeGrafter"/>
</dbReference>
<dbReference type="GO" id="GO:0008270">
    <property type="term" value="F:zinc ion binding"/>
    <property type="evidence" value="ECO:0007669"/>
    <property type="project" value="UniProtKB-KW"/>
</dbReference>
<dbReference type="InterPro" id="IPR024119">
    <property type="entry name" value="TF_DEAF-1"/>
</dbReference>
<dbReference type="OrthoDB" id="5282002at2759"/>
<dbReference type="InterPro" id="IPR002893">
    <property type="entry name" value="Znf_MYND"/>
</dbReference>
<dbReference type="Pfam" id="PF14737">
    <property type="entry name" value="DUF4470"/>
    <property type="match status" value="1"/>
</dbReference>
<dbReference type="PANTHER" id="PTHR10237">
    <property type="entry name" value="DEFORMED EPIDERMAL AUTOREGULATORY FACTOR 1 HOMOLOG SUPPRESSIN"/>
    <property type="match status" value="1"/>
</dbReference>
<evidence type="ECO:0000256" key="7">
    <source>
        <dbReference type="ARBA" id="ARBA00023242"/>
    </source>
</evidence>
<evidence type="ECO:0000313" key="11">
    <source>
        <dbReference type="Proteomes" id="UP000789390"/>
    </source>
</evidence>
<keyword evidence="3" id="KW-0862">Zinc</keyword>
<keyword evidence="6" id="KW-0804">Transcription</keyword>
<dbReference type="PROSITE" id="PS01360">
    <property type="entry name" value="ZF_MYND_1"/>
    <property type="match status" value="1"/>
</dbReference>
<dbReference type="Proteomes" id="UP000789390">
    <property type="component" value="Unassembled WGS sequence"/>
</dbReference>